<organism evidence="2">
    <name type="scientific">Christensenella massiliensis</name>
    <dbReference type="NCBI Taxonomy" id="1805714"/>
    <lineage>
        <taxon>Bacteria</taxon>
        <taxon>Bacillati</taxon>
        <taxon>Bacillota</taxon>
        <taxon>Clostridia</taxon>
        <taxon>Christensenellales</taxon>
        <taxon>Christensenellaceae</taxon>
        <taxon>Christensenella</taxon>
    </lineage>
</organism>
<evidence type="ECO:0000256" key="1">
    <source>
        <dbReference type="SAM" id="Phobius"/>
    </source>
</evidence>
<keyword evidence="1" id="KW-0812">Transmembrane</keyword>
<dbReference type="RefSeq" id="WP_353423090.1">
    <property type="nucleotide sequence ID" value="NZ_CP117826.1"/>
</dbReference>
<evidence type="ECO:0000313" key="2">
    <source>
        <dbReference type="EMBL" id="XCC61693.1"/>
    </source>
</evidence>
<protein>
    <submittedName>
        <fullName evidence="2">Uncharacterized protein</fullName>
    </submittedName>
</protein>
<feature type="transmembrane region" description="Helical" evidence="1">
    <location>
        <begin position="7"/>
        <end position="32"/>
    </location>
</feature>
<keyword evidence="1" id="KW-0472">Membrane</keyword>
<accession>A0AAU8A7X2</accession>
<dbReference type="EMBL" id="CP117826">
    <property type="protein sequence ID" value="XCC61693.1"/>
    <property type="molecule type" value="Genomic_DNA"/>
</dbReference>
<reference evidence="2" key="1">
    <citation type="submission" date="2023-02" db="EMBL/GenBank/DDBJ databases">
        <title>Gut commensal Christensenella minuta modulates host metabolism via a new class of secondary bile acids.</title>
        <authorList>
            <person name="Liu C."/>
        </authorList>
    </citation>
    <scope>NUCLEOTIDE SEQUENCE</scope>
    <source>
        <strain evidence="2">CA70</strain>
    </source>
</reference>
<gene>
    <name evidence="2" type="ORF">PUP29_09165</name>
</gene>
<keyword evidence="1" id="KW-1133">Transmembrane helix</keyword>
<dbReference type="AlphaFoldDB" id="A0AAU8A7X2"/>
<name>A0AAU8A7X2_9FIRM</name>
<sequence>MKLIAEALILMLILTLAGYGLWRLRLMILWAWSAKHSPKRIVERGGQYDRTK</sequence>
<proteinExistence type="predicted"/>